<accession>A0A804JM00</accession>
<keyword evidence="3" id="KW-1185">Reference proteome</keyword>
<feature type="region of interest" description="Disordered" evidence="1">
    <location>
        <begin position="293"/>
        <end position="347"/>
    </location>
</feature>
<feature type="region of interest" description="Disordered" evidence="1">
    <location>
        <begin position="152"/>
        <end position="176"/>
    </location>
</feature>
<sequence>MRREGRQHGLVRTHILLPPPLQSRHRPRPLHQLHAPPTAGVFSKVPSKPTNHSKFTGRCGGGKPMCTACHAKPAWKSKGKAKGSSKLRDGLAIRRGASATEAVGVLMDGIDEDDWFGGDDGMKHEALAGEETSLSQTDYASGDGDWFLVGEEEQPLRLPPPRSNKMKREGRQHGTVRSSAILPAESDPTPNNARVPNHVGAPPAAGFFAKAPSRPTNHSKCTARCRRERCKDCHFSPVSKSRDKAKGAHKLRSCDVVLNHRLVLWRVVDGGRLPSSRKISASEIVDHLYASSQHEGDDYDDQNMEEGAGYGHGGPLLEAVDPKEGHSGAKYEETGESSTDSDEDSEIGFHMIGVTREYSDGEDWLVVDEI</sequence>
<dbReference type="Proteomes" id="UP000012960">
    <property type="component" value="Unplaced"/>
</dbReference>
<proteinExistence type="predicted"/>
<dbReference type="InParanoid" id="A0A804JM00"/>
<dbReference type="AlphaFoldDB" id="A0A804JM00"/>
<dbReference type="PANTHER" id="PTHR34278">
    <property type="entry name" value="PROTEIN THI031, PUTATIVE-RELATED"/>
    <property type="match status" value="1"/>
</dbReference>
<feature type="region of interest" description="Disordered" evidence="1">
    <location>
        <begin position="19"/>
        <end position="63"/>
    </location>
</feature>
<evidence type="ECO:0000313" key="3">
    <source>
        <dbReference type="Proteomes" id="UP000012960"/>
    </source>
</evidence>
<protein>
    <submittedName>
        <fullName evidence="2">Uncharacterized protein</fullName>
    </submittedName>
</protein>
<name>A0A804JM00_MUSAM</name>
<evidence type="ECO:0000313" key="2">
    <source>
        <dbReference type="EnsemblPlants" id="Ma06_p30040.1"/>
    </source>
</evidence>
<reference evidence="2" key="1">
    <citation type="submission" date="2021-05" db="UniProtKB">
        <authorList>
            <consortium name="EnsemblPlants"/>
        </authorList>
    </citation>
    <scope>IDENTIFICATION</scope>
    <source>
        <strain evidence="2">subsp. malaccensis</strain>
    </source>
</reference>
<feature type="compositionally biased region" description="Basic and acidic residues" evidence="1">
    <location>
        <begin position="320"/>
        <end position="333"/>
    </location>
</feature>
<dbReference type="Gramene" id="Ma06_t30040.1">
    <property type="protein sequence ID" value="Ma06_p30040.1"/>
    <property type="gene ID" value="Ma06_g30040"/>
</dbReference>
<dbReference type="EnsemblPlants" id="Ma06_t30040.1">
    <property type="protein sequence ID" value="Ma06_p30040.1"/>
    <property type="gene ID" value="Ma06_g30040"/>
</dbReference>
<dbReference type="PANTHER" id="PTHR34278:SF1">
    <property type="entry name" value="PROTEIN THI031, PUTATIVE-RELATED"/>
    <property type="match status" value="1"/>
</dbReference>
<organism evidence="2 3">
    <name type="scientific">Musa acuminata subsp. malaccensis</name>
    <name type="common">Wild banana</name>
    <name type="synonym">Musa malaccensis</name>
    <dbReference type="NCBI Taxonomy" id="214687"/>
    <lineage>
        <taxon>Eukaryota</taxon>
        <taxon>Viridiplantae</taxon>
        <taxon>Streptophyta</taxon>
        <taxon>Embryophyta</taxon>
        <taxon>Tracheophyta</taxon>
        <taxon>Spermatophyta</taxon>
        <taxon>Magnoliopsida</taxon>
        <taxon>Liliopsida</taxon>
        <taxon>Zingiberales</taxon>
        <taxon>Musaceae</taxon>
        <taxon>Musa</taxon>
    </lineage>
</organism>
<evidence type="ECO:0000256" key="1">
    <source>
        <dbReference type="SAM" id="MobiDB-lite"/>
    </source>
</evidence>